<dbReference type="STRING" id="35570.A0A1I8PWV9"/>
<dbReference type="InterPro" id="IPR034804">
    <property type="entry name" value="SQR/QFR_C/D"/>
</dbReference>
<comment type="similarity">
    <text evidence="2 12">Belongs to the CybS family.</text>
</comment>
<reference evidence="13" key="1">
    <citation type="submission" date="2020-05" db="UniProtKB">
        <authorList>
            <consortium name="EnsemblMetazoa"/>
        </authorList>
    </citation>
    <scope>IDENTIFICATION</scope>
    <source>
        <strain evidence="13">USDA</strain>
    </source>
</reference>
<evidence type="ECO:0000256" key="1">
    <source>
        <dbReference type="ARBA" id="ARBA00004448"/>
    </source>
</evidence>
<dbReference type="PANTHER" id="PTHR13337:SF2">
    <property type="entry name" value="SUCCINATE DEHYDROGENASE [UBIQUINONE] CYTOCHROME B SMALL SUBUNIT, MITOCHONDRIAL"/>
    <property type="match status" value="1"/>
</dbReference>
<keyword evidence="3 12" id="KW-0813">Transport</keyword>
<dbReference type="KEGG" id="scac:106089797"/>
<keyword evidence="7" id="KW-1133">Transmembrane helix</keyword>
<keyword evidence="6 12" id="KW-0809">Transit peptide</keyword>
<evidence type="ECO:0000313" key="13">
    <source>
        <dbReference type="EnsemblMetazoa" id="SCAU011863-PA"/>
    </source>
</evidence>
<keyword evidence="5 12" id="KW-0999">Mitochondrion inner membrane</keyword>
<dbReference type="Pfam" id="PF05328">
    <property type="entry name" value="CybS"/>
    <property type="match status" value="1"/>
</dbReference>
<feature type="binding site" evidence="10">
    <location>
        <position position="125"/>
    </location>
    <ligand>
        <name>a ubiquinone</name>
        <dbReference type="ChEBI" id="CHEBI:16389"/>
        <note>ligand shared with IP/SDHB</note>
    </ligand>
</feature>
<dbReference type="GO" id="GO:0005743">
    <property type="term" value="C:mitochondrial inner membrane"/>
    <property type="evidence" value="ECO:0007669"/>
    <property type="project" value="UniProtKB-SubCell"/>
</dbReference>
<dbReference type="Proteomes" id="UP000095300">
    <property type="component" value="Unassembled WGS sequence"/>
</dbReference>
<dbReference type="OrthoDB" id="18577at2759"/>
<dbReference type="GO" id="GO:0006121">
    <property type="term" value="P:mitochondrial electron transport, succinate to ubiquinone"/>
    <property type="evidence" value="ECO:0007669"/>
    <property type="project" value="TreeGrafter"/>
</dbReference>
<dbReference type="GO" id="GO:0048039">
    <property type="term" value="F:ubiquinone binding"/>
    <property type="evidence" value="ECO:0007669"/>
    <property type="project" value="TreeGrafter"/>
</dbReference>
<protein>
    <recommendedName>
        <fullName evidence="12">Succinate dehydrogenase [ubiquinone] cytochrome b small subunit</fullName>
    </recommendedName>
</protein>
<dbReference type="GO" id="GO:0006099">
    <property type="term" value="P:tricarboxylic acid cycle"/>
    <property type="evidence" value="ECO:0007669"/>
    <property type="project" value="UniProtKB-KW"/>
</dbReference>
<accession>A0A1I8PWV9</accession>
<dbReference type="PANTHER" id="PTHR13337">
    <property type="entry name" value="SUCCINATE DEHYDROGENASE"/>
    <property type="match status" value="1"/>
</dbReference>
<dbReference type="GO" id="GO:0046872">
    <property type="term" value="F:metal ion binding"/>
    <property type="evidence" value="ECO:0007669"/>
    <property type="project" value="UniProtKB-KW"/>
</dbReference>
<evidence type="ECO:0000256" key="7">
    <source>
        <dbReference type="ARBA" id="ARBA00022989"/>
    </source>
</evidence>
<keyword evidence="11" id="KW-0408">Iron</keyword>
<evidence type="ECO:0000256" key="9">
    <source>
        <dbReference type="ARBA" id="ARBA00023136"/>
    </source>
</evidence>
<keyword evidence="14" id="KW-1185">Reference proteome</keyword>
<keyword evidence="11 12" id="KW-0479">Metal-binding</keyword>
<keyword evidence="9 12" id="KW-0472">Membrane</keyword>
<organism evidence="13 14">
    <name type="scientific">Stomoxys calcitrans</name>
    <name type="common">Stable fly</name>
    <name type="synonym">Conops calcitrans</name>
    <dbReference type="NCBI Taxonomy" id="35570"/>
    <lineage>
        <taxon>Eukaryota</taxon>
        <taxon>Metazoa</taxon>
        <taxon>Ecdysozoa</taxon>
        <taxon>Arthropoda</taxon>
        <taxon>Hexapoda</taxon>
        <taxon>Insecta</taxon>
        <taxon>Pterygota</taxon>
        <taxon>Neoptera</taxon>
        <taxon>Endopterygota</taxon>
        <taxon>Diptera</taxon>
        <taxon>Brachycera</taxon>
        <taxon>Muscomorpha</taxon>
        <taxon>Muscoidea</taxon>
        <taxon>Muscidae</taxon>
        <taxon>Stomoxys</taxon>
    </lineage>
</organism>
<keyword evidence="8 12" id="KW-0496">Mitochondrion</keyword>
<keyword evidence="12" id="KW-0816">Tricarboxylic acid cycle</keyword>
<dbReference type="AlphaFoldDB" id="A0A1I8PWV9"/>
<dbReference type="VEuPathDB" id="VectorBase:SCAU011863"/>
<dbReference type="GO" id="GO:0020037">
    <property type="term" value="F:heme binding"/>
    <property type="evidence" value="ECO:0007669"/>
    <property type="project" value="TreeGrafter"/>
</dbReference>
<evidence type="ECO:0000256" key="8">
    <source>
        <dbReference type="ARBA" id="ARBA00023128"/>
    </source>
</evidence>
<keyword evidence="4" id="KW-0812">Transmembrane</keyword>
<evidence type="ECO:0000256" key="4">
    <source>
        <dbReference type="ARBA" id="ARBA00022692"/>
    </source>
</evidence>
<gene>
    <name evidence="13" type="primary">106089797</name>
</gene>
<dbReference type="InterPro" id="IPR007992">
    <property type="entry name" value="CybS"/>
</dbReference>
<name>A0A1I8PWV9_STOCA</name>
<dbReference type="EnsemblMetazoa" id="SCAU011863-RA">
    <property type="protein sequence ID" value="SCAU011863-PA"/>
    <property type="gene ID" value="SCAU011863"/>
</dbReference>
<keyword evidence="12" id="KW-0249">Electron transport</keyword>
<sequence>MLTNLGSKFGLFRSIATKQWGKYGAKYLDDHRKPFQILSTLGQRKTPNFYVTTKRQSGTRTTTIKEYPSSRKYTGLWKLERMAGASLIFLVPLAFYCESNVVEMALGFVATLHTYWGCESMCKDYLRSSVVGNVLPVLARTSNIVLSVATLVGIHHLIYKDCGIVKLIKQLWAIRGQRDQAHK</sequence>
<evidence type="ECO:0000256" key="3">
    <source>
        <dbReference type="ARBA" id="ARBA00022448"/>
    </source>
</evidence>
<evidence type="ECO:0000256" key="10">
    <source>
        <dbReference type="PIRSR" id="PIRSR607992-1"/>
    </source>
</evidence>
<feature type="binding site" description="axial binding residue" evidence="11">
    <location>
        <position position="113"/>
    </location>
    <ligand>
        <name>heme b</name>
        <dbReference type="ChEBI" id="CHEBI:60344"/>
        <note>ligand shared with SDHC</note>
    </ligand>
    <ligandPart>
        <name>Fe</name>
        <dbReference type="ChEBI" id="CHEBI:18248"/>
    </ligandPart>
</feature>
<proteinExistence type="inferred from homology"/>
<keyword evidence="12" id="KW-0349">Heme</keyword>
<comment type="subcellular location">
    <subcellularLocation>
        <location evidence="1 12">Mitochondrion inner membrane</location>
        <topology evidence="1 12">Multi-pass membrane protein</topology>
    </subcellularLocation>
</comment>
<comment type="function">
    <text evidence="12">Membrane-anchoring subunit of succinate dehydrogenase (SDH) that is involved in complex II of the mitochondrial electron transport chain and is responsible for transferring electrons from succinate to ubiquinone (coenzyme Q).</text>
</comment>
<dbReference type="Gene3D" id="1.20.1300.10">
    <property type="entry name" value="Fumarate reductase/succinate dehydrogenase, transmembrane subunit"/>
    <property type="match status" value="1"/>
</dbReference>
<evidence type="ECO:0000256" key="12">
    <source>
        <dbReference type="RuleBase" id="RU364031"/>
    </source>
</evidence>
<evidence type="ECO:0000313" key="14">
    <source>
        <dbReference type="Proteomes" id="UP000095300"/>
    </source>
</evidence>
<evidence type="ECO:0000256" key="2">
    <source>
        <dbReference type="ARBA" id="ARBA00007294"/>
    </source>
</evidence>
<evidence type="ECO:0000256" key="5">
    <source>
        <dbReference type="ARBA" id="ARBA00022792"/>
    </source>
</evidence>
<evidence type="ECO:0000256" key="11">
    <source>
        <dbReference type="PIRSR" id="PIRSR607992-2"/>
    </source>
</evidence>
<evidence type="ECO:0000256" key="6">
    <source>
        <dbReference type="ARBA" id="ARBA00022946"/>
    </source>
</evidence>